<dbReference type="InterPro" id="IPR004358">
    <property type="entry name" value="Sig_transdc_His_kin-like_C"/>
</dbReference>
<evidence type="ECO:0000256" key="13">
    <source>
        <dbReference type="ARBA" id="ARBA00023136"/>
    </source>
</evidence>
<organism evidence="17 18">
    <name type="scientific">Caldalkalibacillus horti</name>
    <dbReference type="NCBI Taxonomy" id="77523"/>
    <lineage>
        <taxon>Bacteria</taxon>
        <taxon>Bacillati</taxon>
        <taxon>Bacillota</taxon>
        <taxon>Bacilli</taxon>
        <taxon>Bacillales</taxon>
        <taxon>Bacillaceae</taxon>
        <taxon>Caldalkalibacillus</taxon>
    </lineage>
</organism>
<feature type="transmembrane region" description="Helical" evidence="14">
    <location>
        <begin position="6"/>
        <end position="24"/>
    </location>
</feature>
<dbReference type="CDD" id="cd00075">
    <property type="entry name" value="HATPase"/>
    <property type="match status" value="1"/>
</dbReference>
<comment type="subcellular location">
    <subcellularLocation>
        <location evidence="2">Cell membrane</location>
        <topology evidence="2">Multi-pass membrane protein</topology>
    </subcellularLocation>
</comment>
<keyword evidence="10" id="KW-0067">ATP-binding</keyword>
<dbReference type="CDD" id="cd06225">
    <property type="entry name" value="HAMP"/>
    <property type="match status" value="1"/>
</dbReference>
<dbReference type="PANTHER" id="PTHR45528:SF1">
    <property type="entry name" value="SENSOR HISTIDINE KINASE CPXA"/>
    <property type="match status" value="1"/>
</dbReference>
<evidence type="ECO:0000256" key="8">
    <source>
        <dbReference type="ARBA" id="ARBA00022741"/>
    </source>
</evidence>
<keyword evidence="6" id="KW-0808">Transferase</keyword>
<evidence type="ECO:0000256" key="12">
    <source>
        <dbReference type="ARBA" id="ARBA00023012"/>
    </source>
</evidence>
<feature type="transmembrane region" description="Helical" evidence="14">
    <location>
        <begin position="36"/>
        <end position="57"/>
    </location>
</feature>
<keyword evidence="7 14" id="KW-0812">Transmembrane</keyword>
<dbReference type="InterPro" id="IPR050398">
    <property type="entry name" value="HssS/ArlS-like"/>
</dbReference>
<dbReference type="Gene3D" id="1.10.287.130">
    <property type="match status" value="1"/>
</dbReference>
<dbReference type="SMART" id="SM00387">
    <property type="entry name" value="HATPase_c"/>
    <property type="match status" value="1"/>
</dbReference>
<keyword evidence="9 17" id="KW-0418">Kinase</keyword>
<dbReference type="GO" id="GO:0016301">
    <property type="term" value="F:kinase activity"/>
    <property type="evidence" value="ECO:0007669"/>
    <property type="project" value="UniProtKB-KW"/>
</dbReference>
<feature type="domain" description="HAMP" evidence="16">
    <location>
        <begin position="59"/>
        <end position="111"/>
    </location>
</feature>
<comment type="caution">
    <text evidence="17">The sequence shown here is derived from an EMBL/GenBank/DDBJ whole genome shotgun (WGS) entry which is preliminary data.</text>
</comment>
<dbReference type="InterPro" id="IPR003594">
    <property type="entry name" value="HATPase_dom"/>
</dbReference>
<dbReference type="Gene3D" id="6.10.340.10">
    <property type="match status" value="1"/>
</dbReference>
<evidence type="ECO:0000256" key="4">
    <source>
        <dbReference type="ARBA" id="ARBA00022475"/>
    </source>
</evidence>
<evidence type="ECO:0000256" key="1">
    <source>
        <dbReference type="ARBA" id="ARBA00000085"/>
    </source>
</evidence>
<keyword evidence="12" id="KW-0902">Two-component regulatory system</keyword>
<dbReference type="Proteomes" id="UP001235840">
    <property type="component" value="Unassembled WGS sequence"/>
</dbReference>
<dbReference type="InterPro" id="IPR036097">
    <property type="entry name" value="HisK_dim/P_sf"/>
</dbReference>
<evidence type="ECO:0000256" key="5">
    <source>
        <dbReference type="ARBA" id="ARBA00022553"/>
    </source>
</evidence>
<dbReference type="InterPro" id="IPR003660">
    <property type="entry name" value="HAMP_dom"/>
</dbReference>
<evidence type="ECO:0000256" key="9">
    <source>
        <dbReference type="ARBA" id="ARBA00022777"/>
    </source>
</evidence>
<dbReference type="PROSITE" id="PS50885">
    <property type="entry name" value="HAMP"/>
    <property type="match status" value="1"/>
</dbReference>
<dbReference type="SUPFAM" id="SSF47384">
    <property type="entry name" value="Homodimeric domain of signal transducing histidine kinase"/>
    <property type="match status" value="1"/>
</dbReference>
<dbReference type="PANTHER" id="PTHR45528">
    <property type="entry name" value="SENSOR HISTIDINE KINASE CPXA"/>
    <property type="match status" value="1"/>
</dbReference>
<feature type="domain" description="Histidine kinase" evidence="15">
    <location>
        <begin position="126"/>
        <end position="346"/>
    </location>
</feature>
<dbReference type="Gene3D" id="3.30.565.10">
    <property type="entry name" value="Histidine kinase-like ATPase, C-terminal domain"/>
    <property type="match status" value="1"/>
</dbReference>
<keyword evidence="13 14" id="KW-0472">Membrane</keyword>
<protein>
    <recommendedName>
        <fullName evidence="3">histidine kinase</fullName>
        <ecNumber evidence="3">2.7.13.3</ecNumber>
    </recommendedName>
</protein>
<dbReference type="EC" id="2.7.13.3" evidence="3"/>
<keyword evidence="11 14" id="KW-1133">Transmembrane helix</keyword>
<keyword evidence="4" id="KW-1003">Cell membrane</keyword>
<evidence type="ECO:0000259" key="15">
    <source>
        <dbReference type="PROSITE" id="PS50109"/>
    </source>
</evidence>
<dbReference type="Pfam" id="PF00512">
    <property type="entry name" value="HisKA"/>
    <property type="match status" value="1"/>
</dbReference>
<keyword evidence="8" id="KW-0547">Nucleotide-binding</keyword>
<dbReference type="PROSITE" id="PS50109">
    <property type="entry name" value="HIS_KIN"/>
    <property type="match status" value="1"/>
</dbReference>
<dbReference type="EMBL" id="JAUSTY010000007">
    <property type="protein sequence ID" value="MDQ0166221.1"/>
    <property type="molecule type" value="Genomic_DNA"/>
</dbReference>
<dbReference type="Pfam" id="PF02518">
    <property type="entry name" value="HATPase_c"/>
    <property type="match status" value="1"/>
</dbReference>
<evidence type="ECO:0000256" key="14">
    <source>
        <dbReference type="SAM" id="Phobius"/>
    </source>
</evidence>
<dbReference type="InterPro" id="IPR005467">
    <property type="entry name" value="His_kinase_dom"/>
</dbReference>
<gene>
    <name evidence="17" type="ORF">J2S11_002122</name>
</gene>
<keyword evidence="18" id="KW-1185">Reference proteome</keyword>
<comment type="catalytic activity">
    <reaction evidence="1">
        <text>ATP + protein L-histidine = ADP + protein N-phospho-L-histidine.</text>
        <dbReference type="EC" id="2.7.13.3"/>
    </reaction>
</comment>
<dbReference type="InterPro" id="IPR036890">
    <property type="entry name" value="HATPase_C_sf"/>
</dbReference>
<evidence type="ECO:0000256" key="10">
    <source>
        <dbReference type="ARBA" id="ARBA00022840"/>
    </source>
</evidence>
<sequence length="346" mass="39345">MIIIPIMAALLLEIILGYIIFFMLSDMSQGMEMFLSLRLVGMLLILVITNGLLTYFVSKSIIKPITELSEAAKRISEGDLNFEIKSVKKDELGQLSNTFDRMRQNLKEAKEWQAKYEQERLELITSISHDLKTPLTSIKGYVKGIQDGVANTPDKLDRYLETIYKKADDLDGLIEKLFLYSKFEMERVPFQFEPVDLYTFFEDFVEELQFNLEEESGTALLQANKDDSYVVQADREQLKRVVTNITQNSMKYMKNGYKRIEVQLKAEPDQVVVGIADNGSGIPKEDLPFIFDRFYRTDTSRNSATGGSGLGLAIVKKIIEESSGTVWVDSEVGQGTKINFTLKKVT</sequence>
<dbReference type="PRINTS" id="PR00344">
    <property type="entry name" value="BCTRLSENSOR"/>
</dbReference>
<dbReference type="Pfam" id="PF00672">
    <property type="entry name" value="HAMP"/>
    <property type="match status" value="1"/>
</dbReference>
<evidence type="ECO:0000256" key="7">
    <source>
        <dbReference type="ARBA" id="ARBA00022692"/>
    </source>
</evidence>
<evidence type="ECO:0000313" key="18">
    <source>
        <dbReference type="Proteomes" id="UP001235840"/>
    </source>
</evidence>
<evidence type="ECO:0000259" key="16">
    <source>
        <dbReference type="PROSITE" id="PS50885"/>
    </source>
</evidence>
<evidence type="ECO:0000256" key="11">
    <source>
        <dbReference type="ARBA" id="ARBA00022989"/>
    </source>
</evidence>
<dbReference type="CDD" id="cd00082">
    <property type="entry name" value="HisKA"/>
    <property type="match status" value="1"/>
</dbReference>
<proteinExistence type="predicted"/>
<accession>A0ABT9VZ05</accession>
<evidence type="ECO:0000313" key="17">
    <source>
        <dbReference type="EMBL" id="MDQ0166221.1"/>
    </source>
</evidence>
<dbReference type="SMART" id="SM00304">
    <property type="entry name" value="HAMP"/>
    <property type="match status" value="1"/>
</dbReference>
<keyword evidence="5" id="KW-0597">Phosphoprotein</keyword>
<name>A0ABT9VZ05_9BACI</name>
<dbReference type="SMART" id="SM00388">
    <property type="entry name" value="HisKA"/>
    <property type="match status" value="1"/>
</dbReference>
<dbReference type="InterPro" id="IPR003661">
    <property type="entry name" value="HisK_dim/P_dom"/>
</dbReference>
<dbReference type="SUPFAM" id="SSF158472">
    <property type="entry name" value="HAMP domain-like"/>
    <property type="match status" value="1"/>
</dbReference>
<reference evidence="17 18" key="1">
    <citation type="submission" date="2023-07" db="EMBL/GenBank/DDBJ databases">
        <title>Genomic Encyclopedia of Type Strains, Phase IV (KMG-IV): sequencing the most valuable type-strain genomes for metagenomic binning, comparative biology and taxonomic classification.</title>
        <authorList>
            <person name="Goeker M."/>
        </authorList>
    </citation>
    <scope>NUCLEOTIDE SEQUENCE [LARGE SCALE GENOMIC DNA]</scope>
    <source>
        <strain evidence="17 18">DSM 12751</strain>
    </source>
</reference>
<evidence type="ECO:0000256" key="3">
    <source>
        <dbReference type="ARBA" id="ARBA00012438"/>
    </source>
</evidence>
<dbReference type="SUPFAM" id="SSF55874">
    <property type="entry name" value="ATPase domain of HSP90 chaperone/DNA topoisomerase II/histidine kinase"/>
    <property type="match status" value="1"/>
</dbReference>
<evidence type="ECO:0000256" key="6">
    <source>
        <dbReference type="ARBA" id="ARBA00022679"/>
    </source>
</evidence>
<evidence type="ECO:0000256" key="2">
    <source>
        <dbReference type="ARBA" id="ARBA00004651"/>
    </source>
</evidence>